<keyword evidence="4" id="KW-0378">Hydrolase</keyword>
<dbReference type="CDD" id="cd07730">
    <property type="entry name" value="metallo-hydrolase-like_MBL-fold"/>
    <property type="match status" value="1"/>
</dbReference>
<feature type="domain" description="Metallo-beta-lactamase" evidence="6">
    <location>
        <begin position="31"/>
        <end position="254"/>
    </location>
</feature>
<keyword evidence="3" id="KW-0479">Metal-binding</keyword>
<keyword evidence="8" id="KW-1185">Reference proteome</keyword>
<name>A0ABS9CTV7_9RHOB</name>
<evidence type="ECO:0000256" key="5">
    <source>
        <dbReference type="ARBA" id="ARBA00022833"/>
    </source>
</evidence>
<evidence type="ECO:0000256" key="4">
    <source>
        <dbReference type="ARBA" id="ARBA00022801"/>
    </source>
</evidence>
<dbReference type="InterPro" id="IPR051013">
    <property type="entry name" value="MBL_superfamily_lactonases"/>
</dbReference>
<comment type="cofactor">
    <cofactor evidence="1">
        <name>Zn(2+)</name>
        <dbReference type="ChEBI" id="CHEBI:29105"/>
    </cofactor>
</comment>
<evidence type="ECO:0000259" key="6">
    <source>
        <dbReference type="SMART" id="SM00849"/>
    </source>
</evidence>
<dbReference type="RefSeq" id="WP_235224769.1">
    <property type="nucleotide sequence ID" value="NZ_JAKGAQ010000001.1"/>
</dbReference>
<accession>A0ABS9CTV7</accession>
<dbReference type="EMBL" id="JAKGAQ010000001">
    <property type="protein sequence ID" value="MCF2870672.1"/>
    <property type="molecule type" value="Genomic_DNA"/>
</dbReference>
<evidence type="ECO:0000256" key="1">
    <source>
        <dbReference type="ARBA" id="ARBA00001947"/>
    </source>
</evidence>
<keyword evidence="5" id="KW-0862">Zinc</keyword>
<dbReference type="Pfam" id="PF00753">
    <property type="entry name" value="Lactamase_B"/>
    <property type="match status" value="1"/>
</dbReference>
<protein>
    <submittedName>
        <fullName evidence="7">MBL fold metallo-hydrolase</fullName>
    </submittedName>
</protein>
<dbReference type="Proteomes" id="UP001200557">
    <property type="component" value="Unassembled WGS sequence"/>
</dbReference>
<dbReference type="PANTHER" id="PTHR42978:SF2">
    <property type="entry name" value="102 KBASES UNSTABLE REGION: FROM 1 TO 119443"/>
    <property type="match status" value="1"/>
</dbReference>
<organism evidence="7 8">
    <name type="scientific">Octadecabacter dasysiphoniae</name>
    <dbReference type="NCBI Taxonomy" id="2909341"/>
    <lineage>
        <taxon>Bacteria</taxon>
        <taxon>Pseudomonadati</taxon>
        <taxon>Pseudomonadota</taxon>
        <taxon>Alphaproteobacteria</taxon>
        <taxon>Rhodobacterales</taxon>
        <taxon>Roseobacteraceae</taxon>
        <taxon>Octadecabacter</taxon>
    </lineage>
</organism>
<sequence>MKALFPNSAWVPALEKFIIARGRLKSVRLKVRYGVILHPEHGPVLIDTGYTSHALIGSRRSAALRLYSRILGPVLNPVGQPTAVLAALGCKPEDVKTIIVTHFHADHVSGLRDFPNARFVVDGDAWAHVSSASAVANLRHGVFDELLPDDFKDRMVPLGSCPDTAMGRDVFGDGSLITVALPGHAVGHFGVWINTAPRPVFYAVDAQWLRKAAVEHRTVGYPARLIMDDFGAYKRSSDLVAQQIAQGKDVVFCHDPEDGPFDYQGPPE</sequence>
<dbReference type="SMART" id="SM00849">
    <property type="entry name" value="Lactamase_B"/>
    <property type="match status" value="1"/>
</dbReference>
<gene>
    <name evidence="7" type="ORF">L0664_06305</name>
</gene>
<evidence type="ECO:0000256" key="2">
    <source>
        <dbReference type="ARBA" id="ARBA00007749"/>
    </source>
</evidence>
<comment type="similarity">
    <text evidence="2">Belongs to the metallo-beta-lactamase superfamily.</text>
</comment>
<dbReference type="PANTHER" id="PTHR42978">
    <property type="entry name" value="QUORUM-QUENCHING LACTONASE YTNP-RELATED-RELATED"/>
    <property type="match status" value="1"/>
</dbReference>
<evidence type="ECO:0000256" key="3">
    <source>
        <dbReference type="ARBA" id="ARBA00022723"/>
    </source>
</evidence>
<dbReference type="Gene3D" id="3.60.15.10">
    <property type="entry name" value="Ribonuclease Z/Hydroxyacylglutathione hydrolase-like"/>
    <property type="match status" value="1"/>
</dbReference>
<dbReference type="InterPro" id="IPR001279">
    <property type="entry name" value="Metallo-B-lactamas"/>
</dbReference>
<comment type="caution">
    <text evidence="7">The sequence shown here is derived from an EMBL/GenBank/DDBJ whole genome shotgun (WGS) entry which is preliminary data.</text>
</comment>
<evidence type="ECO:0000313" key="7">
    <source>
        <dbReference type="EMBL" id="MCF2870672.1"/>
    </source>
</evidence>
<dbReference type="SUPFAM" id="SSF56281">
    <property type="entry name" value="Metallo-hydrolase/oxidoreductase"/>
    <property type="match status" value="1"/>
</dbReference>
<evidence type="ECO:0000313" key="8">
    <source>
        <dbReference type="Proteomes" id="UP001200557"/>
    </source>
</evidence>
<dbReference type="InterPro" id="IPR036866">
    <property type="entry name" value="RibonucZ/Hydroxyglut_hydro"/>
</dbReference>
<reference evidence="7 8" key="1">
    <citation type="submission" date="2022-01" db="EMBL/GenBank/DDBJ databases">
        <title>Octadecabacter sp. nov., isolated from a marine alga.</title>
        <authorList>
            <person name="Jin M.S."/>
            <person name="Kim H.M."/>
            <person name="Han D.M."/>
            <person name="Jung J.J."/>
            <person name="Jeon C.O."/>
        </authorList>
    </citation>
    <scope>NUCLEOTIDE SEQUENCE [LARGE SCALE GENOMIC DNA]</scope>
    <source>
        <strain evidence="7 8">G9-8</strain>
    </source>
</reference>
<proteinExistence type="inferred from homology"/>